<dbReference type="EMBL" id="MKVH01000002">
    <property type="protein sequence ID" value="OJX61097.1"/>
    <property type="molecule type" value="Genomic_DNA"/>
</dbReference>
<dbReference type="HAMAP" id="MF_01576">
    <property type="entry name" value="THF_DHG_CYH"/>
    <property type="match status" value="1"/>
</dbReference>
<evidence type="ECO:0000256" key="3">
    <source>
        <dbReference type="ARBA" id="ARBA00022605"/>
    </source>
</evidence>
<feature type="domain" description="Tetrahydrofolate dehydrogenase/cyclohydrolase catalytic" evidence="13">
    <location>
        <begin position="5"/>
        <end position="120"/>
    </location>
</feature>
<evidence type="ECO:0000256" key="6">
    <source>
        <dbReference type="ARBA" id="ARBA00022857"/>
    </source>
</evidence>
<comment type="catalytic activity">
    <reaction evidence="12">
        <text>(6R)-5,10-methylene-5,6,7,8-tetrahydrofolate + NADP(+) = (6R)-5,10-methenyltetrahydrofolate + NADPH</text>
        <dbReference type="Rhea" id="RHEA:22812"/>
        <dbReference type="ChEBI" id="CHEBI:15636"/>
        <dbReference type="ChEBI" id="CHEBI:57455"/>
        <dbReference type="ChEBI" id="CHEBI:57783"/>
        <dbReference type="ChEBI" id="CHEBI:58349"/>
        <dbReference type="EC" id="1.5.1.5"/>
    </reaction>
</comment>
<dbReference type="GO" id="GO:0005829">
    <property type="term" value="C:cytosol"/>
    <property type="evidence" value="ECO:0007669"/>
    <property type="project" value="TreeGrafter"/>
</dbReference>
<dbReference type="Gene3D" id="3.40.50.720">
    <property type="entry name" value="NAD(P)-binding Rossmann-like Domain"/>
    <property type="match status" value="1"/>
</dbReference>
<dbReference type="EC" id="3.5.4.9" evidence="12"/>
<dbReference type="GO" id="GO:0035999">
    <property type="term" value="P:tetrahydrofolate interconversion"/>
    <property type="evidence" value="ECO:0007669"/>
    <property type="project" value="UniProtKB-UniRule"/>
</dbReference>
<dbReference type="InterPro" id="IPR046346">
    <property type="entry name" value="Aminoacid_DH-like_N_sf"/>
</dbReference>
<dbReference type="Pfam" id="PF00763">
    <property type="entry name" value="THF_DHG_CYH"/>
    <property type="match status" value="1"/>
</dbReference>
<gene>
    <name evidence="12" type="primary">folD</name>
    <name evidence="15" type="ORF">BGO89_00415</name>
</gene>
<organism evidence="15 16">
    <name type="scientific">Candidatus Kapaibacterium thiocyanatum</name>
    <dbReference type="NCBI Taxonomy" id="1895771"/>
    <lineage>
        <taxon>Bacteria</taxon>
        <taxon>Pseudomonadati</taxon>
        <taxon>Candidatus Kapaibacteriota</taxon>
        <taxon>Candidatus Kapaibacteriia</taxon>
        <taxon>Candidatus Kapaibacteriales</taxon>
        <taxon>Candidatus Kapaibacteriaceae</taxon>
        <taxon>Candidatus Kapaibacterium</taxon>
    </lineage>
</organism>
<comment type="subunit">
    <text evidence="12">Homodimer.</text>
</comment>
<dbReference type="InterPro" id="IPR020631">
    <property type="entry name" value="THF_DH/CycHdrlase_NAD-bd_dom"/>
</dbReference>
<comment type="caution">
    <text evidence="15">The sequence shown here is derived from an EMBL/GenBank/DDBJ whole genome shotgun (WGS) entry which is preliminary data.</text>
</comment>
<evidence type="ECO:0000256" key="7">
    <source>
        <dbReference type="ARBA" id="ARBA00023002"/>
    </source>
</evidence>
<evidence type="ECO:0000259" key="14">
    <source>
        <dbReference type="Pfam" id="PF02882"/>
    </source>
</evidence>
<keyword evidence="7 12" id="KW-0560">Oxidoreductase</keyword>
<dbReference type="FunFam" id="3.40.50.720:FF:000189">
    <property type="entry name" value="Bifunctional protein FolD"/>
    <property type="match status" value="1"/>
</dbReference>
<dbReference type="PROSITE" id="PS00767">
    <property type="entry name" value="THF_DHG_CYH_2"/>
    <property type="match status" value="1"/>
</dbReference>
<reference evidence="15 16" key="1">
    <citation type="submission" date="2016-09" db="EMBL/GenBank/DDBJ databases">
        <title>Genome-resolved meta-omics ties microbial dynamics to process performance in biotechnology for thiocyanate degradation.</title>
        <authorList>
            <person name="Kantor R.S."/>
            <person name="Huddy R.J."/>
            <person name="Iyer R."/>
            <person name="Thomas B.C."/>
            <person name="Brown C.T."/>
            <person name="Anantharaman K."/>
            <person name="Tringe S."/>
            <person name="Hettich R.L."/>
            <person name="Harrison S.T."/>
            <person name="Banfield J.F."/>
        </authorList>
    </citation>
    <scope>NUCLEOTIDE SEQUENCE [LARGE SCALE GENOMIC DNA]</scope>
    <source>
        <strain evidence="15">59-99</strain>
    </source>
</reference>
<comment type="catalytic activity">
    <reaction evidence="11 12">
        <text>(6R)-5,10-methenyltetrahydrofolate + H2O = (6R)-10-formyltetrahydrofolate + H(+)</text>
        <dbReference type="Rhea" id="RHEA:23700"/>
        <dbReference type="ChEBI" id="CHEBI:15377"/>
        <dbReference type="ChEBI" id="CHEBI:15378"/>
        <dbReference type="ChEBI" id="CHEBI:57455"/>
        <dbReference type="ChEBI" id="CHEBI:195366"/>
        <dbReference type="EC" id="3.5.4.9"/>
    </reaction>
</comment>
<dbReference type="GO" id="GO:0000105">
    <property type="term" value="P:L-histidine biosynthetic process"/>
    <property type="evidence" value="ECO:0007669"/>
    <property type="project" value="UniProtKB-KW"/>
</dbReference>
<dbReference type="EC" id="1.5.1.5" evidence="12"/>
<dbReference type="InterPro" id="IPR020867">
    <property type="entry name" value="THF_DH/CycHdrlase_CS"/>
</dbReference>
<dbReference type="InterPro" id="IPR036291">
    <property type="entry name" value="NAD(P)-bd_dom_sf"/>
</dbReference>
<dbReference type="GO" id="GO:0006164">
    <property type="term" value="P:purine nucleotide biosynthetic process"/>
    <property type="evidence" value="ECO:0007669"/>
    <property type="project" value="UniProtKB-KW"/>
</dbReference>
<keyword evidence="4 12" id="KW-0658">Purine biosynthesis</keyword>
<dbReference type="GO" id="GO:0004477">
    <property type="term" value="F:methenyltetrahydrofolate cyclohydrolase activity"/>
    <property type="evidence" value="ECO:0007669"/>
    <property type="project" value="UniProtKB-UniRule"/>
</dbReference>
<comment type="similarity">
    <text evidence="12">Belongs to the tetrahydrofolate dehydrogenase/cyclohydrolase family.</text>
</comment>
<dbReference type="PRINTS" id="PR00085">
    <property type="entry name" value="THFDHDRGNASE"/>
</dbReference>
<dbReference type="InterPro" id="IPR020630">
    <property type="entry name" value="THF_DH/CycHdrlase_cat_dom"/>
</dbReference>
<dbReference type="CDD" id="cd01080">
    <property type="entry name" value="NAD_bind_m-THF_DH_Cyclohyd"/>
    <property type="match status" value="1"/>
</dbReference>
<dbReference type="Proteomes" id="UP000184233">
    <property type="component" value="Unassembled WGS sequence"/>
</dbReference>
<dbReference type="InterPro" id="IPR000672">
    <property type="entry name" value="THF_DH/CycHdrlase"/>
</dbReference>
<dbReference type="GO" id="GO:0004488">
    <property type="term" value="F:methylenetetrahydrofolate dehydrogenase (NADP+) activity"/>
    <property type="evidence" value="ECO:0007669"/>
    <property type="project" value="UniProtKB-UniRule"/>
</dbReference>
<keyword evidence="10 12" id="KW-0511">Multifunctional enzyme</keyword>
<dbReference type="AlphaFoldDB" id="A0A1M3L699"/>
<dbReference type="Pfam" id="PF02882">
    <property type="entry name" value="THF_DHG_CYH_C"/>
    <property type="match status" value="1"/>
</dbReference>
<dbReference type="GO" id="GO:0009086">
    <property type="term" value="P:methionine biosynthetic process"/>
    <property type="evidence" value="ECO:0007669"/>
    <property type="project" value="UniProtKB-KW"/>
</dbReference>
<evidence type="ECO:0000256" key="4">
    <source>
        <dbReference type="ARBA" id="ARBA00022755"/>
    </source>
</evidence>
<evidence type="ECO:0000256" key="2">
    <source>
        <dbReference type="ARBA" id="ARBA00022563"/>
    </source>
</evidence>
<feature type="binding site" evidence="12">
    <location>
        <begin position="165"/>
        <end position="167"/>
    </location>
    <ligand>
        <name>NADP(+)</name>
        <dbReference type="ChEBI" id="CHEBI:58349"/>
    </ligand>
</feature>
<keyword evidence="8 12" id="KW-0368">Histidine biosynthesis</keyword>
<dbReference type="UniPathway" id="UPA00193"/>
<comment type="caution">
    <text evidence="12">Lacks conserved residue(s) required for the propagation of feature annotation.</text>
</comment>
<comment type="function">
    <text evidence="12">Catalyzes the oxidation of 5,10-methylenetetrahydrofolate to 5,10-methenyltetrahydrofolate and then the hydrolysis of 5,10-methenyltetrahydrofolate to 10-formyltetrahydrofolate.</text>
</comment>
<evidence type="ECO:0000256" key="9">
    <source>
        <dbReference type="ARBA" id="ARBA00023167"/>
    </source>
</evidence>
<evidence type="ECO:0000256" key="12">
    <source>
        <dbReference type="HAMAP-Rule" id="MF_01576"/>
    </source>
</evidence>
<evidence type="ECO:0000256" key="10">
    <source>
        <dbReference type="ARBA" id="ARBA00023268"/>
    </source>
</evidence>
<proteinExistence type="inferred from homology"/>
<sequence length="291" mass="31140">MAVRIDGKAIAATIREEIRIDVERMRAERGRVPGLNLLLVGDDPASQVYVRNKGKACEEVGIRSLIDRRPSDITEEEVLDIVRNWNADPDVDGILVQLPLPKHIDEHKVIETIDPDKDVDGFHPVSAGRLMIGLPGFVSCTPAGILELLKRSGVETSGRHVVVVGRSNIVGKPIAMLLAQKRTGNATVTLCHTGTQDLASYTKQADILIAAVGVTHLVKADMVKPGVVIVDVGMNRIERPDGTSRLTGDVDFEAVEPIAGAITPVPGGVGPMTIAMLLKNTLTAARGVRGE</sequence>
<dbReference type="NCBIfam" id="NF010783">
    <property type="entry name" value="PRK14186.1"/>
    <property type="match status" value="1"/>
</dbReference>
<keyword evidence="5 12" id="KW-0378">Hydrolase</keyword>
<dbReference type="Gene3D" id="3.40.50.10860">
    <property type="entry name" value="Leucine Dehydrogenase, chain A, domain 1"/>
    <property type="match status" value="1"/>
</dbReference>
<dbReference type="SUPFAM" id="SSF51735">
    <property type="entry name" value="NAD(P)-binding Rossmann-fold domains"/>
    <property type="match status" value="1"/>
</dbReference>
<protein>
    <recommendedName>
        <fullName evidence="12">Bifunctional protein FolD</fullName>
    </recommendedName>
    <domain>
        <recommendedName>
            <fullName evidence="12">Methylenetetrahydrofolate dehydrogenase</fullName>
            <ecNumber evidence="12">1.5.1.5</ecNumber>
        </recommendedName>
    </domain>
    <domain>
        <recommendedName>
            <fullName evidence="12">Methenyltetrahydrofolate cyclohydrolase</fullName>
            <ecNumber evidence="12">3.5.4.9</ecNumber>
        </recommendedName>
    </domain>
</protein>
<evidence type="ECO:0000256" key="1">
    <source>
        <dbReference type="ARBA" id="ARBA00004777"/>
    </source>
</evidence>
<comment type="pathway">
    <text evidence="1 12">One-carbon metabolism; tetrahydrofolate interconversion.</text>
</comment>
<dbReference type="SUPFAM" id="SSF53223">
    <property type="entry name" value="Aminoacid dehydrogenase-like, N-terminal domain"/>
    <property type="match status" value="1"/>
</dbReference>
<evidence type="ECO:0000256" key="5">
    <source>
        <dbReference type="ARBA" id="ARBA00022801"/>
    </source>
</evidence>
<dbReference type="FunFam" id="3.40.50.10860:FF:000001">
    <property type="entry name" value="Bifunctional protein FolD"/>
    <property type="match status" value="1"/>
</dbReference>
<keyword evidence="2 12" id="KW-0554">One-carbon metabolism</keyword>
<feature type="domain" description="Tetrahydrofolate dehydrogenase/cyclohydrolase NAD(P)-binding" evidence="14">
    <location>
        <begin position="139"/>
        <end position="286"/>
    </location>
</feature>
<dbReference type="STRING" id="1895771.BGO89_00415"/>
<evidence type="ECO:0000313" key="15">
    <source>
        <dbReference type="EMBL" id="OJX61097.1"/>
    </source>
</evidence>
<keyword evidence="3 12" id="KW-0028">Amino-acid biosynthesis</keyword>
<evidence type="ECO:0000256" key="11">
    <source>
        <dbReference type="ARBA" id="ARBA00036357"/>
    </source>
</evidence>
<keyword evidence="9 12" id="KW-0486">Methionine biosynthesis</keyword>
<dbReference type="PANTHER" id="PTHR48099:SF5">
    <property type="entry name" value="C-1-TETRAHYDROFOLATE SYNTHASE, CYTOPLASMIC"/>
    <property type="match status" value="1"/>
</dbReference>
<evidence type="ECO:0000313" key="16">
    <source>
        <dbReference type="Proteomes" id="UP000184233"/>
    </source>
</evidence>
<accession>A0A1M3L699</accession>
<name>A0A1M3L699_9BACT</name>
<evidence type="ECO:0000259" key="13">
    <source>
        <dbReference type="Pfam" id="PF00763"/>
    </source>
</evidence>
<keyword evidence="6 12" id="KW-0521">NADP</keyword>
<evidence type="ECO:0000256" key="8">
    <source>
        <dbReference type="ARBA" id="ARBA00023102"/>
    </source>
</evidence>
<dbReference type="PANTHER" id="PTHR48099">
    <property type="entry name" value="C-1-TETRAHYDROFOLATE SYNTHASE, CYTOPLASMIC-RELATED"/>
    <property type="match status" value="1"/>
</dbReference>